<feature type="transmembrane region" description="Helical" evidence="1">
    <location>
        <begin position="328"/>
        <end position="347"/>
    </location>
</feature>
<proteinExistence type="predicted"/>
<dbReference type="STRING" id="332977.SAMN05421740_10923"/>
<dbReference type="Proteomes" id="UP000198916">
    <property type="component" value="Unassembled WGS sequence"/>
</dbReference>
<evidence type="ECO:0000259" key="2">
    <source>
        <dbReference type="Pfam" id="PF04235"/>
    </source>
</evidence>
<evidence type="ECO:0000256" key="1">
    <source>
        <dbReference type="SAM" id="Phobius"/>
    </source>
</evidence>
<dbReference type="InterPro" id="IPR007349">
    <property type="entry name" value="DUF418"/>
</dbReference>
<feature type="transmembrane region" description="Helical" evidence="1">
    <location>
        <begin position="102"/>
        <end position="122"/>
    </location>
</feature>
<sequence length="404" mass="46153">MNQSINQRVFTVDIIRGIALLGILIFNIQTYTLFAFLRPGQVYALHLDRPETYAPVQFLIHVFIKGQFYTIYSFLFGLSFHLMMQKSVANKLDGDGLFKRRLWFLLFLGLVHAFIFWFGDVLHKYALLGFTLLYFNKKSVRSLKNWIIAISLASVAFQVLSTIFLSPSAAENAAHVRETDSVVMMIVETWQHGTLIDILRLQKLGVAMLYVLLAKSGLSNLAHYEIMFLLGLIAGKLDLFSQIGRYRQQMKTAAVQLLPLGLALKCISCLEFILPLSPGKYAKLFGSLCTFVGTPILTIIYLIFLVIALQNIRSRFWQWIANAGRLGLTNYLSQTLICMVLFYGYGFGLSGKLTLLGATICAVVIYAVQVMLSTLWLRYYQSGPLERLWRWFIYRQHYQKTHEA</sequence>
<feature type="transmembrane region" description="Helical" evidence="1">
    <location>
        <begin position="143"/>
        <end position="165"/>
    </location>
</feature>
<feature type="transmembrane region" description="Helical" evidence="1">
    <location>
        <begin position="353"/>
        <end position="377"/>
    </location>
</feature>
<reference evidence="4" key="1">
    <citation type="submission" date="2016-10" db="EMBL/GenBank/DDBJ databases">
        <authorList>
            <person name="Varghese N."/>
            <person name="Submissions S."/>
        </authorList>
    </citation>
    <scope>NUCLEOTIDE SEQUENCE [LARGE SCALE GENOMIC DNA]</scope>
    <source>
        <strain evidence="4">Jip14</strain>
    </source>
</reference>
<keyword evidence="1" id="KW-1133">Transmembrane helix</keyword>
<keyword evidence="1" id="KW-0472">Membrane</keyword>
<feature type="transmembrane region" description="Helical" evidence="1">
    <location>
        <begin position="285"/>
        <end position="307"/>
    </location>
</feature>
<keyword evidence="4" id="KW-1185">Reference proteome</keyword>
<dbReference type="EMBL" id="FNZR01000009">
    <property type="protein sequence ID" value="SEL72820.1"/>
    <property type="molecule type" value="Genomic_DNA"/>
</dbReference>
<dbReference type="AlphaFoldDB" id="A0A1H7SJK8"/>
<feature type="transmembrane region" description="Helical" evidence="1">
    <location>
        <begin position="253"/>
        <end position="273"/>
    </location>
</feature>
<dbReference type="RefSeq" id="WP_090607796.1">
    <property type="nucleotide sequence ID" value="NZ_FNZR01000009.1"/>
</dbReference>
<protein>
    <recommendedName>
        <fullName evidence="2">DUF418 domain-containing protein</fullName>
    </recommendedName>
</protein>
<accession>A0A1H7SJK8</accession>
<dbReference type="PANTHER" id="PTHR30590:SF2">
    <property type="entry name" value="INNER MEMBRANE PROTEIN"/>
    <property type="match status" value="1"/>
</dbReference>
<name>A0A1H7SJK8_9SPHI</name>
<dbReference type="InterPro" id="IPR052529">
    <property type="entry name" value="Bact_Transport_Assoc"/>
</dbReference>
<feature type="transmembrane region" description="Helical" evidence="1">
    <location>
        <begin position="58"/>
        <end position="82"/>
    </location>
</feature>
<dbReference type="Pfam" id="PF04235">
    <property type="entry name" value="DUF418"/>
    <property type="match status" value="1"/>
</dbReference>
<feature type="domain" description="DUF418" evidence="2">
    <location>
        <begin position="235"/>
        <end position="395"/>
    </location>
</feature>
<organism evidence="3 4">
    <name type="scientific">Parapedobacter koreensis</name>
    <dbReference type="NCBI Taxonomy" id="332977"/>
    <lineage>
        <taxon>Bacteria</taxon>
        <taxon>Pseudomonadati</taxon>
        <taxon>Bacteroidota</taxon>
        <taxon>Sphingobacteriia</taxon>
        <taxon>Sphingobacteriales</taxon>
        <taxon>Sphingobacteriaceae</taxon>
        <taxon>Parapedobacter</taxon>
    </lineage>
</organism>
<dbReference type="PANTHER" id="PTHR30590">
    <property type="entry name" value="INNER MEMBRANE PROTEIN"/>
    <property type="match status" value="1"/>
</dbReference>
<gene>
    <name evidence="3" type="ORF">SAMN05421740_10923</name>
</gene>
<evidence type="ECO:0000313" key="3">
    <source>
        <dbReference type="EMBL" id="SEL72820.1"/>
    </source>
</evidence>
<feature type="transmembrane region" description="Helical" evidence="1">
    <location>
        <begin position="221"/>
        <end position="241"/>
    </location>
</feature>
<keyword evidence="1" id="KW-0812">Transmembrane</keyword>
<evidence type="ECO:0000313" key="4">
    <source>
        <dbReference type="Proteomes" id="UP000198916"/>
    </source>
</evidence>
<feature type="transmembrane region" description="Helical" evidence="1">
    <location>
        <begin position="14"/>
        <end position="37"/>
    </location>
</feature>
<dbReference type="OrthoDB" id="9807744at2"/>